<feature type="domain" description="Chitin-binding type-1" evidence="12">
    <location>
        <begin position="608"/>
        <end position="656"/>
    </location>
</feature>
<protein>
    <recommendedName>
        <fullName evidence="15">Major facilitator superfamily (MFS) profile domain-containing protein</fullName>
    </recommendedName>
</protein>
<comment type="similarity">
    <text evidence="2">Belongs to the major facilitator superfamily. Sugar transporter (TC 2.A.1.1) family.</text>
</comment>
<evidence type="ECO:0000313" key="13">
    <source>
        <dbReference type="EMBL" id="KAJ9658631.1"/>
    </source>
</evidence>
<dbReference type="Pfam" id="PF00083">
    <property type="entry name" value="Sugar_tr"/>
    <property type="match status" value="1"/>
</dbReference>
<dbReference type="InterPro" id="IPR003663">
    <property type="entry name" value="Sugar/inositol_transpt"/>
</dbReference>
<dbReference type="InterPro" id="IPR036259">
    <property type="entry name" value="MFS_trans_sf"/>
</dbReference>
<keyword evidence="14" id="KW-1185">Reference proteome</keyword>
<sequence>MFGGRYFGLEGTKLNIAIGVIAGIDFLLFGYDQGVMGGLLTLPSFLETFPEIDVAAAPPERQSHVSTIQGISVACYNLGCFSGAIACIWVGDLLGRRKTIFLGSAIMTVGAILQCSAFSLGHFIAGRIITGIGNGLNTSTVPTWQSETSKSHRRGQMVMVEGALITGGVCLSYWVDFGFSFLEPSTISWRFPIAFQIFFALIILAFILELPESPRWLILKGKEDEALTVLGALSAKSTDDPYVHSEFVAIKDTVFEMAAGGFRDLFARNKDRHLHRTILAYVNQVFQQISGINLITYYAAYIYENEIGLTPFISRILAAANGTEYFLASWIAVFIIEKIGRRPLMLFGAAGQSFSMVMLAIMTYLGGTGPGIVAAAFLFLFNTFFAIGWLGMTWLYPAEIVPLRIRAPANGLSTSANWAFNFMVVMITPVAFQNIGYQTYIIFAVINAFICPVVYFFYPETAYRSLEELDTIFHKSNTFTVVKVAKNEPRRYGKNGELLIDYEATPEHAQFEERRRSSVASGMLPHGKSASQRTENVNHANLDSRAEKELNIFGLLRARLPAPVPAPVAQQSVDPFTGVPTETSTSTTSESPSATPGFLHTSGYPSIDGTCGPNHDDMYCDTSGFGDCCSKYGYCGSSADYCAPGQCVPEFGTCSIGDGTTSTEAAQPTCIVSLKKPYFCGTIPDFSSADKASCIHAAEVCANRADECIASVEQEITTESMVDPGAVDTCERFDSFCEILGVYCATLAGPVCKRNGS</sequence>
<evidence type="ECO:0000256" key="2">
    <source>
        <dbReference type="ARBA" id="ARBA00010992"/>
    </source>
</evidence>
<gene>
    <name evidence="13" type="ORF">H2201_007711</name>
</gene>
<proteinExistence type="inferred from homology"/>
<evidence type="ECO:0000256" key="7">
    <source>
        <dbReference type="ARBA" id="ARBA00023136"/>
    </source>
</evidence>
<reference evidence="13" key="1">
    <citation type="submission" date="2022-10" db="EMBL/GenBank/DDBJ databases">
        <title>Culturing micro-colonial fungi from biological soil crusts in the Mojave desert and describing Neophaeococcomyces mojavensis, and introducing the new genera and species Taxawa tesnikishii.</title>
        <authorList>
            <person name="Kurbessoian T."/>
            <person name="Stajich J.E."/>
        </authorList>
    </citation>
    <scope>NUCLEOTIDE SEQUENCE</scope>
    <source>
        <strain evidence="13">TK_1</strain>
    </source>
</reference>
<dbReference type="InterPro" id="IPR050360">
    <property type="entry name" value="MFS_Sugar_Transporters"/>
</dbReference>
<feature type="region of interest" description="Disordered" evidence="9">
    <location>
        <begin position="520"/>
        <end position="542"/>
    </location>
</feature>
<feature type="transmembrane region" description="Helical" evidence="10">
    <location>
        <begin position="312"/>
        <end position="336"/>
    </location>
</feature>
<evidence type="ECO:0000256" key="1">
    <source>
        <dbReference type="ARBA" id="ARBA00004141"/>
    </source>
</evidence>
<evidence type="ECO:0000256" key="6">
    <source>
        <dbReference type="ARBA" id="ARBA00022989"/>
    </source>
</evidence>
<dbReference type="InterPro" id="IPR036861">
    <property type="entry name" value="Endochitinase-like_sf"/>
</dbReference>
<dbReference type="InterPro" id="IPR001002">
    <property type="entry name" value="Chitin-bd_1"/>
</dbReference>
<keyword evidence="5 10" id="KW-0812">Transmembrane</keyword>
<feature type="region of interest" description="Disordered" evidence="9">
    <location>
        <begin position="568"/>
        <end position="598"/>
    </location>
</feature>
<keyword evidence="3" id="KW-0813">Transport</keyword>
<accession>A0ABQ9NIK3</accession>
<comment type="subcellular location">
    <subcellularLocation>
        <location evidence="1">Membrane</location>
        <topology evidence="1">Multi-pass membrane protein</topology>
    </subcellularLocation>
</comment>
<keyword evidence="4 8" id="KW-0147">Chitin-binding</keyword>
<dbReference type="PROSITE" id="PS50850">
    <property type="entry name" value="MFS"/>
    <property type="match status" value="1"/>
</dbReference>
<feature type="transmembrane region" description="Helical" evidence="10">
    <location>
        <begin position="372"/>
        <end position="396"/>
    </location>
</feature>
<feature type="domain" description="Major facilitator superfamily (MFS) profile" evidence="11">
    <location>
        <begin position="18"/>
        <end position="462"/>
    </location>
</feature>
<evidence type="ECO:0000256" key="5">
    <source>
        <dbReference type="ARBA" id="ARBA00022692"/>
    </source>
</evidence>
<feature type="compositionally biased region" description="Low complexity" evidence="9">
    <location>
        <begin position="580"/>
        <end position="593"/>
    </location>
</feature>
<dbReference type="SUPFAM" id="SSF57016">
    <property type="entry name" value="Plant lectins/antimicrobial peptides"/>
    <property type="match status" value="1"/>
</dbReference>
<dbReference type="CDD" id="cd11618">
    <property type="entry name" value="ChtBD1_1"/>
    <property type="match status" value="1"/>
</dbReference>
<evidence type="ECO:0000256" key="10">
    <source>
        <dbReference type="SAM" id="Phobius"/>
    </source>
</evidence>
<feature type="transmembrane region" description="Helical" evidence="10">
    <location>
        <begin position="278"/>
        <end position="300"/>
    </location>
</feature>
<evidence type="ECO:0008006" key="15">
    <source>
        <dbReference type="Google" id="ProtNLM"/>
    </source>
</evidence>
<dbReference type="PRINTS" id="PR00171">
    <property type="entry name" value="SUGRTRNSPORT"/>
</dbReference>
<keyword evidence="6 10" id="KW-1133">Transmembrane helix</keyword>
<feature type="transmembrane region" description="Helical" evidence="10">
    <location>
        <begin position="416"/>
        <end position="432"/>
    </location>
</feature>
<dbReference type="InterPro" id="IPR005828">
    <property type="entry name" value="MFS_sugar_transport-like"/>
</dbReference>
<comment type="caution">
    <text evidence="8">Lacks conserved residue(s) required for the propagation of feature annotation.</text>
</comment>
<keyword evidence="7 10" id="KW-0472">Membrane</keyword>
<keyword evidence="8" id="KW-1015">Disulfide bond</keyword>
<dbReference type="Proteomes" id="UP001172684">
    <property type="component" value="Unassembled WGS sequence"/>
</dbReference>
<dbReference type="Gene3D" id="3.30.60.10">
    <property type="entry name" value="Endochitinase-like"/>
    <property type="match status" value="1"/>
</dbReference>
<feature type="disulfide bond" evidence="8">
    <location>
        <begin position="628"/>
        <end position="642"/>
    </location>
</feature>
<evidence type="ECO:0000259" key="11">
    <source>
        <dbReference type="PROSITE" id="PS50850"/>
    </source>
</evidence>
<feature type="transmembrane region" description="Helical" evidence="10">
    <location>
        <begin position="343"/>
        <end position="366"/>
    </location>
</feature>
<dbReference type="PROSITE" id="PS50941">
    <property type="entry name" value="CHIT_BIND_I_2"/>
    <property type="match status" value="1"/>
</dbReference>
<dbReference type="NCBIfam" id="TIGR00879">
    <property type="entry name" value="SP"/>
    <property type="match status" value="1"/>
</dbReference>
<dbReference type="Gene3D" id="1.20.1250.20">
    <property type="entry name" value="MFS general substrate transporter like domains"/>
    <property type="match status" value="1"/>
</dbReference>
<dbReference type="InterPro" id="IPR020846">
    <property type="entry name" value="MFS_dom"/>
</dbReference>
<feature type="compositionally biased region" description="Polar residues" evidence="9">
    <location>
        <begin position="529"/>
        <end position="541"/>
    </location>
</feature>
<dbReference type="InterPro" id="IPR005829">
    <property type="entry name" value="Sugar_transporter_CS"/>
</dbReference>
<evidence type="ECO:0000256" key="8">
    <source>
        <dbReference type="PROSITE-ProRule" id="PRU00261"/>
    </source>
</evidence>
<organism evidence="13 14">
    <name type="scientific">Coniosporium apollinis</name>
    <dbReference type="NCBI Taxonomy" id="61459"/>
    <lineage>
        <taxon>Eukaryota</taxon>
        <taxon>Fungi</taxon>
        <taxon>Dikarya</taxon>
        <taxon>Ascomycota</taxon>
        <taxon>Pezizomycotina</taxon>
        <taxon>Dothideomycetes</taxon>
        <taxon>Dothideomycetes incertae sedis</taxon>
        <taxon>Coniosporium</taxon>
    </lineage>
</organism>
<feature type="transmembrane region" description="Helical" evidence="10">
    <location>
        <begin position="12"/>
        <end position="31"/>
    </location>
</feature>
<dbReference type="EMBL" id="JAPDRL010000085">
    <property type="protein sequence ID" value="KAJ9658631.1"/>
    <property type="molecule type" value="Genomic_DNA"/>
</dbReference>
<feature type="transmembrane region" description="Helical" evidence="10">
    <location>
        <begin position="187"/>
        <end position="208"/>
    </location>
</feature>
<evidence type="ECO:0000256" key="3">
    <source>
        <dbReference type="ARBA" id="ARBA00022448"/>
    </source>
</evidence>
<comment type="caution">
    <text evidence="13">The sequence shown here is derived from an EMBL/GenBank/DDBJ whole genome shotgun (WGS) entry which is preliminary data.</text>
</comment>
<dbReference type="SUPFAM" id="SSF103473">
    <property type="entry name" value="MFS general substrate transporter"/>
    <property type="match status" value="1"/>
</dbReference>
<name>A0ABQ9NIK3_9PEZI</name>
<feature type="transmembrane region" description="Helical" evidence="10">
    <location>
        <begin position="100"/>
        <end position="120"/>
    </location>
</feature>
<dbReference type="PANTHER" id="PTHR48022">
    <property type="entry name" value="PLASTIDIC GLUCOSE TRANSPORTER 4"/>
    <property type="match status" value="1"/>
</dbReference>
<evidence type="ECO:0000313" key="14">
    <source>
        <dbReference type="Proteomes" id="UP001172684"/>
    </source>
</evidence>
<evidence type="ECO:0000256" key="4">
    <source>
        <dbReference type="ARBA" id="ARBA00022669"/>
    </source>
</evidence>
<evidence type="ECO:0000256" key="9">
    <source>
        <dbReference type="SAM" id="MobiDB-lite"/>
    </source>
</evidence>
<dbReference type="PROSITE" id="PS00216">
    <property type="entry name" value="SUGAR_TRANSPORT_1"/>
    <property type="match status" value="1"/>
</dbReference>
<evidence type="ECO:0000259" key="12">
    <source>
        <dbReference type="PROSITE" id="PS50941"/>
    </source>
</evidence>
<feature type="transmembrane region" description="Helical" evidence="10">
    <location>
        <begin position="438"/>
        <end position="458"/>
    </location>
</feature>
<dbReference type="PANTHER" id="PTHR48022:SF68">
    <property type="entry name" value="MAJOR FACILITATOR SUPERFAMILY (MFS) PROFILE DOMAIN-CONTAINING PROTEIN-RELATED"/>
    <property type="match status" value="1"/>
</dbReference>